<dbReference type="Proteomes" id="UP000244827">
    <property type="component" value="Segment"/>
</dbReference>
<keyword evidence="2" id="KW-1185">Reference proteome</keyword>
<protein>
    <submittedName>
        <fullName evidence="1">Uncharacterized protein</fullName>
    </submittedName>
</protein>
<accession>A0A2R2YAZ2</accession>
<gene>
    <name evidence="1" type="ORF">PPSC2_117</name>
</gene>
<evidence type="ECO:0000313" key="1">
    <source>
        <dbReference type="EMBL" id="ATN92880.1"/>
    </source>
</evidence>
<evidence type="ECO:0000313" key="2">
    <source>
        <dbReference type="Proteomes" id="UP000244827"/>
    </source>
</evidence>
<reference evidence="1 2" key="1">
    <citation type="journal article" date="2018" name="Arch. Virol.">
        <title>Genomic characterization and phylogenetic analysis of the novel Pseudomonas phage PPSC2.</title>
        <authorList>
            <person name="Wu X."/>
            <person name="Wu Y."/>
            <person name="Tang Y."/>
            <person name="Gan B."/>
        </authorList>
    </citation>
    <scope>NUCLEOTIDE SEQUENCE [LARGE SCALE GENOMIC DNA]</scope>
</reference>
<dbReference type="EMBL" id="MF893340">
    <property type="protein sequence ID" value="ATN92880.1"/>
    <property type="molecule type" value="Genomic_DNA"/>
</dbReference>
<organism evidence="1 2">
    <name type="scientific">Pseudomonas phage PPSC2</name>
    <dbReference type="NCBI Taxonomy" id="2041350"/>
    <lineage>
        <taxon>Viruses</taxon>
        <taxon>Duplodnaviria</taxon>
        <taxon>Heunggongvirae</taxon>
        <taxon>Uroviricota</taxon>
        <taxon>Caudoviricetes</taxon>
        <taxon>Vandenendeviridae</taxon>
        <taxon>Gorskivirinae</taxon>
        <taxon>Shenlongvirus</taxon>
        <taxon>Shenlongvirus PPSC2</taxon>
    </lineage>
</organism>
<sequence>MLHRIDFRIVKVSKESYFTYYKVEKRFMLFFWEQSASPYFDSTAEAEEWIKEQLATRTEEVVG</sequence>
<proteinExistence type="predicted"/>
<name>A0A2R2YAZ2_9CAUD</name>